<dbReference type="AlphaFoldDB" id="A0A0H2S9K1"/>
<keyword evidence="4" id="KW-1185">Reference proteome</keyword>
<accession>A0A0H2S9K1</accession>
<name>A0A0H2S9K1_9AGAM</name>
<evidence type="ECO:0000313" key="3">
    <source>
        <dbReference type="EMBL" id="KLO20529.1"/>
    </source>
</evidence>
<feature type="compositionally biased region" description="Low complexity" evidence="1">
    <location>
        <begin position="213"/>
        <end position="222"/>
    </location>
</feature>
<evidence type="ECO:0000313" key="4">
    <source>
        <dbReference type="Proteomes" id="UP000053477"/>
    </source>
</evidence>
<dbReference type="OrthoDB" id="433924at2759"/>
<feature type="compositionally biased region" description="Basic and acidic residues" evidence="1">
    <location>
        <begin position="99"/>
        <end position="111"/>
    </location>
</feature>
<dbReference type="EMBL" id="KQ085882">
    <property type="protein sequence ID" value="KLO20529.1"/>
    <property type="molecule type" value="Genomic_DNA"/>
</dbReference>
<organism evidence="3 4">
    <name type="scientific">Schizopora paradoxa</name>
    <dbReference type="NCBI Taxonomy" id="27342"/>
    <lineage>
        <taxon>Eukaryota</taxon>
        <taxon>Fungi</taxon>
        <taxon>Dikarya</taxon>
        <taxon>Basidiomycota</taxon>
        <taxon>Agaricomycotina</taxon>
        <taxon>Agaricomycetes</taxon>
        <taxon>Hymenochaetales</taxon>
        <taxon>Schizoporaceae</taxon>
        <taxon>Schizopora</taxon>
    </lineage>
</organism>
<dbReference type="InParanoid" id="A0A0H2S9K1"/>
<dbReference type="Gene3D" id="2.40.50.40">
    <property type="match status" value="1"/>
</dbReference>
<evidence type="ECO:0000259" key="2">
    <source>
        <dbReference type="PROSITE" id="PS50013"/>
    </source>
</evidence>
<dbReference type="STRING" id="27342.A0A0H2S9K1"/>
<feature type="region of interest" description="Disordered" evidence="1">
    <location>
        <begin position="99"/>
        <end position="238"/>
    </location>
</feature>
<protein>
    <recommendedName>
        <fullName evidence="2">Chromo domain-containing protein</fullName>
    </recommendedName>
</protein>
<sequence length="885" mass="100872">MGKRKEIVEDESEEDPESSFYVEVITKARVVEGGKFWWSYPDSDNTWEPYENVKGCTRLLKSFWKEVGKDKRKNPGPVGEEYVASEKWIKTEKLIFQRDMDKNTDVDKSNDVIDLDQEDEEDEEEKKPAEVARKPERKEHKPKEPVPSSSKALLQTKAEGSRTKVVQISDSDSEDDKPLKKKAKSEKTKTKPSVPEVRKNDTLEKLNIRKKASASVTSSVASNDDGRREAESALSASKGKFSNLKIKKKLRVETNNANDKSEFTLNSAPPLTADEINVHRPKPIERRVAEEINLLDSDVYGSLFLPSQSQQDVPAESAPPDIDAAENFLETISSRTAAAALKPSELAKAEALKAAMPPPPPRPVYKKWTWDGELFVKSNQDFADRLCNVRFEDITDVSGDGFKFDVLMDGKDSIRFDRLYTMFEMRTILRALRRVDQFASMCHTGPADRDALLTFKTFMRDKNLAARTPVMTDFGHVAEMIVFPVESELSGLLSVPLSLSNHAMCIVALMPWAVRPSAYKPLGKYPSDKVERRSREEIEDWSNALAPTRVTSQLVDDLKLLAFPKWLINMVRDQQYCVWARSVEPIPQEYGKIFARELRPETAALFNVLTALGAKNVGYRHDLIFVFVHVGALDTLNYLEALPERRSKRPEIRFFTYGRHNCVKPDLWGLHEIYSLGGVVTFTPKALLEDPFGCANLIMKLHKHPLWLSYMLPSVLAVFIKFTSMPSNPIEAFSTEPFRFGRILHLILDGSISVMESPPLVEQPKTATEPSPSDEWIVTQLKSLRRTLTDIVEESWRIFISQFSNKSDPEIYTALEGKINDDLIRMQMQPSMRSTYRRYVIIKAESEKHISCYKGGFEWETMRTFKIRDDFFGKEQPPNNQQAKK</sequence>
<dbReference type="InterPro" id="IPR000953">
    <property type="entry name" value="Chromo/chromo_shadow_dom"/>
</dbReference>
<dbReference type="SUPFAM" id="SSF54160">
    <property type="entry name" value="Chromo domain-like"/>
    <property type="match status" value="1"/>
</dbReference>
<evidence type="ECO:0000256" key="1">
    <source>
        <dbReference type="SAM" id="MobiDB-lite"/>
    </source>
</evidence>
<gene>
    <name evidence="3" type="ORF">SCHPADRAFT_897808</name>
</gene>
<dbReference type="Pfam" id="PF00385">
    <property type="entry name" value="Chromo"/>
    <property type="match status" value="1"/>
</dbReference>
<feature type="compositionally biased region" description="Basic and acidic residues" evidence="1">
    <location>
        <begin position="125"/>
        <end position="144"/>
    </location>
</feature>
<reference evidence="3 4" key="1">
    <citation type="submission" date="2015-04" db="EMBL/GenBank/DDBJ databases">
        <title>Complete genome sequence of Schizopora paradoxa KUC8140, a cosmopolitan wood degrader in East Asia.</title>
        <authorList>
            <consortium name="DOE Joint Genome Institute"/>
            <person name="Min B."/>
            <person name="Park H."/>
            <person name="Jang Y."/>
            <person name="Kim J.-J."/>
            <person name="Kim K.H."/>
            <person name="Pangilinan J."/>
            <person name="Lipzen A."/>
            <person name="Riley R."/>
            <person name="Grigoriev I.V."/>
            <person name="Spatafora J.W."/>
            <person name="Choi I.-G."/>
        </authorList>
    </citation>
    <scope>NUCLEOTIDE SEQUENCE [LARGE SCALE GENOMIC DNA]</scope>
    <source>
        <strain evidence="3 4">KUC8140</strain>
    </source>
</reference>
<feature type="compositionally biased region" description="Acidic residues" evidence="1">
    <location>
        <begin position="113"/>
        <end position="124"/>
    </location>
</feature>
<dbReference type="Proteomes" id="UP000053477">
    <property type="component" value="Unassembled WGS sequence"/>
</dbReference>
<feature type="domain" description="Chromo" evidence="2">
    <location>
        <begin position="20"/>
        <end position="75"/>
    </location>
</feature>
<proteinExistence type="predicted"/>
<dbReference type="PROSITE" id="PS50013">
    <property type="entry name" value="CHROMO_2"/>
    <property type="match status" value="1"/>
</dbReference>
<dbReference type="GO" id="GO:0006338">
    <property type="term" value="P:chromatin remodeling"/>
    <property type="evidence" value="ECO:0007669"/>
    <property type="project" value="UniProtKB-ARBA"/>
</dbReference>
<feature type="compositionally biased region" description="Basic and acidic residues" evidence="1">
    <location>
        <begin position="196"/>
        <end position="207"/>
    </location>
</feature>
<dbReference type="InterPro" id="IPR023780">
    <property type="entry name" value="Chromo_domain"/>
</dbReference>
<dbReference type="InterPro" id="IPR016197">
    <property type="entry name" value="Chromo-like_dom_sf"/>
</dbReference>